<dbReference type="Proteomes" id="UP000522720">
    <property type="component" value="Unassembled WGS sequence"/>
</dbReference>
<keyword evidence="9 14" id="KW-0949">S-adenosyl-L-methionine</keyword>
<evidence type="ECO:0000256" key="3">
    <source>
        <dbReference type="ARBA" id="ARBA00007494"/>
    </source>
</evidence>
<dbReference type="SUPFAM" id="SSF48013">
    <property type="entry name" value="NusB-like"/>
    <property type="match status" value="1"/>
</dbReference>
<feature type="binding site" evidence="14">
    <location>
        <position position="278"/>
    </location>
    <ligand>
        <name>S-adenosyl-L-methionine</name>
        <dbReference type="ChEBI" id="CHEBI:59789"/>
    </ligand>
</feature>
<dbReference type="InterPro" id="IPR004573">
    <property type="entry name" value="rRNA_ssu_MeTfrase_B"/>
</dbReference>
<accession>A0A7X6MYL5</accession>
<dbReference type="FunFam" id="1.10.940.10:FF:000006">
    <property type="entry name" value="16S rRNA (Cytosine(967)-C(5))-methyltransferase RsmB"/>
    <property type="match status" value="1"/>
</dbReference>
<evidence type="ECO:0000256" key="6">
    <source>
        <dbReference type="ARBA" id="ARBA00022552"/>
    </source>
</evidence>
<evidence type="ECO:0000256" key="1">
    <source>
        <dbReference type="ARBA" id="ARBA00002724"/>
    </source>
</evidence>
<dbReference type="PROSITE" id="PS01153">
    <property type="entry name" value="NOL1_NOP2_SUN"/>
    <property type="match status" value="1"/>
</dbReference>
<dbReference type="PROSITE" id="PS51686">
    <property type="entry name" value="SAM_MT_RSMB_NOP"/>
    <property type="match status" value="1"/>
</dbReference>
<feature type="active site" description="Nucleophile" evidence="14">
    <location>
        <position position="378"/>
    </location>
</feature>
<dbReference type="Gene3D" id="1.10.940.10">
    <property type="entry name" value="NusB-like"/>
    <property type="match status" value="1"/>
</dbReference>
<comment type="similarity">
    <text evidence="3 14">Belongs to the class I-like SAM-binding methyltransferase superfamily. RsmB/NOP family.</text>
</comment>
<dbReference type="GO" id="GO:0005737">
    <property type="term" value="C:cytoplasm"/>
    <property type="evidence" value="ECO:0007669"/>
    <property type="project" value="UniProtKB-SubCell"/>
</dbReference>
<dbReference type="NCBIfam" id="TIGR00563">
    <property type="entry name" value="rsmB"/>
    <property type="match status" value="1"/>
</dbReference>
<dbReference type="FunFam" id="3.40.50.150:FF:000022">
    <property type="entry name" value="Ribosomal RNA small subunit methyltransferase B"/>
    <property type="match status" value="1"/>
</dbReference>
<dbReference type="PRINTS" id="PR02008">
    <property type="entry name" value="RCMTFAMILY"/>
</dbReference>
<dbReference type="InterPro" id="IPR006027">
    <property type="entry name" value="NusB_RsmB_TIM44"/>
</dbReference>
<evidence type="ECO:0000256" key="7">
    <source>
        <dbReference type="ARBA" id="ARBA00022603"/>
    </source>
</evidence>
<comment type="subcellular location">
    <subcellularLocation>
        <location evidence="2">Cytoplasm</location>
    </subcellularLocation>
</comment>
<evidence type="ECO:0000256" key="12">
    <source>
        <dbReference type="ARBA" id="ARBA00031088"/>
    </source>
</evidence>
<evidence type="ECO:0000256" key="4">
    <source>
        <dbReference type="ARBA" id="ARBA00012140"/>
    </source>
</evidence>
<dbReference type="InterPro" id="IPR001678">
    <property type="entry name" value="MeTrfase_RsmB-F_NOP2_dom"/>
</dbReference>
<dbReference type="InterPro" id="IPR035926">
    <property type="entry name" value="NusB-like_sf"/>
</dbReference>
<comment type="caution">
    <text evidence="16">The sequence shown here is derived from an EMBL/GenBank/DDBJ whole genome shotgun (WGS) entry which is preliminary data.</text>
</comment>
<feature type="binding site" evidence="14">
    <location>
        <position position="325"/>
    </location>
    <ligand>
        <name>S-adenosyl-L-methionine</name>
        <dbReference type="ChEBI" id="CHEBI:59789"/>
    </ligand>
</feature>
<dbReference type="PANTHER" id="PTHR22807:SF53">
    <property type="entry name" value="RIBOSOMAL RNA SMALL SUBUNIT METHYLTRANSFERASE B-RELATED"/>
    <property type="match status" value="1"/>
</dbReference>
<dbReference type="InterPro" id="IPR029063">
    <property type="entry name" value="SAM-dependent_MTases_sf"/>
</dbReference>
<keyword evidence="17" id="KW-1185">Reference proteome</keyword>
<dbReference type="AlphaFoldDB" id="A0A7X6MYL5"/>
<dbReference type="GO" id="GO:0003723">
    <property type="term" value="F:RNA binding"/>
    <property type="evidence" value="ECO:0007669"/>
    <property type="project" value="UniProtKB-UniRule"/>
</dbReference>
<evidence type="ECO:0000256" key="14">
    <source>
        <dbReference type="PROSITE-ProRule" id="PRU01023"/>
    </source>
</evidence>
<dbReference type="NCBIfam" id="NF011494">
    <property type="entry name" value="PRK14902.1"/>
    <property type="match status" value="1"/>
</dbReference>
<keyword evidence="5" id="KW-0963">Cytoplasm</keyword>
<dbReference type="GO" id="GO:0006355">
    <property type="term" value="P:regulation of DNA-templated transcription"/>
    <property type="evidence" value="ECO:0007669"/>
    <property type="project" value="InterPro"/>
</dbReference>
<evidence type="ECO:0000256" key="9">
    <source>
        <dbReference type="ARBA" id="ARBA00022691"/>
    </source>
</evidence>
<feature type="binding site" evidence="14">
    <location>
        <position position="306"/>
    </location>
    <ligand>
        <name>S-adenosyl-L-methionine</name>
        <dbReference type="ChEBI" id="CHEBI:59789"/>
    </ligand>
</feature>
<dbReference type="Pfam" id="PF01189">
    <property type="entry name" value="Methyltr_RsmB-F"/>
    <property type="match status" value="1"/>
</dbReference>
<reference evidence="16 17" key="1">
    <citation type="submission" date="2020-04" db="EMBL/GenBank/DDBJ databases">
        <title>MicrobeNet Type strains.</title>
        <authorList>
            <person name="Nicholson A.C."/>
        </authorList>
    </citation>
    <scope>NUCLEOTIDE SEQUENCE [LARGE SCALE GENOMIC DNA]</scope>
    <source>
        <strain evidence="16 17">CCUG 69612</strain>
    </source>
</reference>
<dbReference type="EMBL" id="JAAXPR010000004">
    <property type="protein sequence ID" value="NKZ19873.1"/>
    <property type="molecule type" value="Genomic_DNA"/>
</dbReference>
<organism evidence="16 17">
    <name type="scientific">Streptococcus ovuberis</name>
    <dbReference type="NCBI Taxonomy" id="1936207"/>
    <lineage>
        <taxon>Bacteria</taxon>
        <taxon>Bacillati</taxon>
        <taxon>Bacillota</taxon>
        <taxon>Bacilli</taxon>
        <taxon>Lactobacillales</taxon>
        <taxon>Streptococcaceae</taxon>
        <taxon>Streptococcus</taxon>
    </lineage>
</organism>
<name>A0A7X6MYL5_9STRE</name>
<dbReference type="InterPro" id="IPR049560">
    <property type="entry name" value="MeTrfase_RsmB-F_NOP2_cat"/>
</dbReference>
<evidence type="ECO:0000256" key="5">
    <source>
        <dbReference type="ARBA" id="ARBA00022490"/>
    </source>
</evidence>
<dbReference type="GO" id="GO:0008649">
    <property type="term" value="F:rRNA methyltransferase activity"/>
    <property type="evidence" value="ECO:0007669"/>
    <property type="project" value="InterPro"/>
</dbReference>
<dbReference type="EC" id="2.1.1.176" evidence="4"/>
<dbReference type="InterPro" id="IPR018314">
    <property type="entry name" value="RsmB/NOL1/NOP2-like_CS"/>
</dbReference>
<dbReference type="SUPFAM" id="SSF53335">
    <property type="entry name" value="S-adenosyl-L-methionine-dependent methyltransferases"/>
    <property type="match status" value="1"/>
</dbReference>
<sequence length="438" mass="49463">MTKHWQKTARGTALTVLEGVFEQGAFSNLALKQELNRSALGDQDKALVTELVYGTVSRKITLEWYLSHYIADRDTLDSWVYSLLMLSLYQLLYLDKIPHRAVVHEAVSLAKQRKAGADKFVNAILRKILDGALPEIETIKRVNKRYSVQYSLPVWLVGYLIDVYGLERALKIFESLLLRSKASVRVTQPERFEEIMTATGSRPSVLAKHGLVKDQGHFAGTDYFKTGALAIQDETSQLVAPTLALKGDEFVLDACAAPGGKTVHMASYLNQGRVIALDLYEHKLALIRENAERLGLSDKVETQVLDAREVHRIFGPDTFDKILVDAPCSGIGLIRRKPDIRYNKQLSDFKELQVLQLSILDSVCQTLKKDGIITYSTCTITPEENVQVVEQFLARHPEFEQVTLSHEKKEIMVNGCLMITPELYQTDGFFIAQFRRKM</sequence>
<comment type="catalytic activity">
    <reaction evidence="13">
        <text>cytidine(967) in 16S rRNA + S-adenosyl-L-methionine = 5-methylcytidine(967) in 16S rRNA + S-adenosyl-L-homocysteine + H(+)</text>
        <dbReference type="Rhea" id="RHEA:42748"/>
        <dbReference type="Rhea" id="RHEA-COMP:10219"/>
        <dbReference type="Rhea" id="RHEA-COMP:10220"/>
        <dbReference type="ChEBI" id="CHEBI:15378"/>
        <dbReference type="ChEBI" id="CHEBI:57856"/>
        <dbReference type="ChEBI" id="CHEBI:59789"/>
        <dbReference type="ChEBI" id="CHEBI:74483"/>
        <dbReference type="ChEBI" id="CHEBI:82748"/>
        <dbReference type="EC" id="2.1.1.176"/>
    </reaction>
</comment>
<keyword evidence="7 14" id="KW-0489">Methyltransferase</keyword>
<feature type="binding site" evidence="14">
    <location>
        <begin position="255"/>
        <end position="261"/>
    </location>
    <ligand>
        <name>S-adenosyl-L-methionine</name>
        <dbReference type="ChEBI" id="CHEBI:59789"/>
    </ligand>
</feature>
<dbReference type="Gene3D" id="3.40.50.150">
    <property type="entry name" value="Vaccinia Virus protein VP39"/>
    <property type="match status" value="1"/>
</dbReference>
<evidence type="ECO:0000259" key="15">
    <source>
        <dbReference type="PROSITE" id="PS51686"/>
    </source>
</evidence>
<keyword evidence="8 14" id="KW-0808">Transferase</keyword>
<evidence type="ECO:0000313" key="17">
    <source>
        <dbReference type="Proteomes" id="UP000522720"/>
    </source>
</evidence>
<keyword evidence="10 14" id="KW-0694">RNA-binding</keyword>
<dbReference type="CDD" id="cd02440">
    <property type="entry name" value="AdoMet_MTases"/>
    <property type="match status" value="1"/>
</dbReference>
<evidence type="ECO:0000256" key="10">
    <source>
        <dbReference type="ARBA" id="ARBA00022884"/>
    </source>
</evidence>
<gene>
    <name evidence="16" type="primary">rsmB</name>
    <name evidence="16" type="ORF">HF992_03265</name>
</gene>
<feature type="domain" description="SAM-dependent MTase RsmB/NOP-type" evidence="15">
    <location>
        <begin position="158"/>
        <end position="437"/>
    </location>
</feature>
<dbReference type="InterPro" id="IPR023267">
    <property type="entry name" value="RCMT"/>
</dbReference>
<evidence type="ECO:0000256" key="8">
    <source>
        <dbReference type="ARBA" id="ARBA00022679"/>
    </source>
</evidence>
<evidence type="ECO:0000256" key="13">
    <source>
        <dbReference type="ARBA" id="ARBA00047283"/>
    </source>
</evidence>
<proteinExistence type="inferred from homology"/>
<dbReference type="Pfam" id="PF01029">
    <property type="entry name" value="NusB"/>
    <property type="match status" value="1"/>
</dbReference>
<evidence type="ECO:0000313" key="16">
    <source>
        <dbReference type="EMBL" id="NKZ19873.1"/>
    </source>
</evidence>
<dbReference type="PANTHER" id="PTHR22807">
    <property type="entry name" value="NOP2 YEAST -RELATED NOL1/NOP2/FMU SUN DOMAIN-CONTAINING"/>
    <property type="match status" value="1"/>
</dbReference>
<evidence type="ECO:0000256" key="2">
    <source>
        <dbReference type="ARBA" id="ARBA00004496"/>
    </source>
</evidence>
<comment type="function">
    <text evidence="1">Specifically methylates the cytosine at position 967 (m5C967) of 16S rRNA.</text>
</comment>
<protein>
    <recommendedName>
        <fullName evidence="4">16S rRNA (cytosine(967)-C(5))-methyltransferase</fullName>
        <ecNumber evidence="4">2.1.1.176</ecNumber>
    </recommendedName>
    <alternativeName>
        <fullName evidence="11">16S rRNA m5C967 methyltransferase</fullName>
    </alternativeName>
    <alternativeName>
        <fullName evidence="12">rRNA (cytosine-C(5)-)-methyltransferase RsmB</fullName>
    </alternativeName>
</protein>
<keyword evidence="6" id="KW-0698">rRNA processing</keyword>
<evidence type="ECO:0000256" key="11">
    <source>
        <dbReference type="ARBA" id="ARBA00030399"/>
    </source>
</evidence>